<evidence type="ECO:0000256" key="5">
    <source>
        <dbReference type="ARBA" id="ARBA00023004"/>
    </source>
</evidence>
<name>A0A0S4JGT6_BODSA</name>
<dbReference type="InterPro" id="IPR032862">
    <property type="entry name" value="ALKBH6"/>
</dbReference>
<keyword evidence="3" id="KW-0223">Dioxygenase</keyword>
<accession>A0A0S4JGT6</accession>
<evidence type="ECO:0000313" key="8">
    <source>
        <dbReference type="Proteomes" id="UP000051952"/>
    </source>
</evidence>
<dbReference type="AlphaFoldDB" id="A0A0S4JGT6"/>
<comment type="similarity">
    <text evidence="1">Belongs to the alkB family.</text>
</comment>
<dbReference type="GO" id="GO:0046872">
    <property type="term" value="F:metal ion binding"/>
    <property type="evidence" value="ECO:0007669"/>
    <property type="project" value="UniProtKB-KW"/>
</dbReference>
<dbReference type="SUPFAM" id="SSF51197">
    <property type="entry name" value="Clavaminate synthase-like"/>
    <property type="match status" value="1"/>
</dbReference>
<sequence length="700" mass="77105">MLRHSICLKSTSRSFNAQSNNKKVGLCCVSMRRWCGASATTTPVVIQTSGALVPSSSSSTVCCAMRHNSTPSSSSTTMKDFGFEHSTPNFNLDMGNMPTDADLGDVVTSPARNVTLAQLNGPWLVMAEGLNGELFVEKDGYVLFRPAVGLGYGVGRVSVTDSTIGLTTFQLQLEAYLYENISANPPLLPKRFDLVGMISSAKASKSAYETLTLHGRDFSSLQQQQGSSSSSQQQPPPQSTFNAAKLTPWSAETAAPPAWKGPSEEVREGFSQLFPSPLKLSSHLLRREESKKRPPPPARSNSPLATTAGYWTEPAVHMDLSQYKVGTIDNVYYIPNYISPDEQQQMLAQLHDTPEAFKSKLTKRTVQEWGCTMCPTCQQSFVSEANLPPWTEAVSDMLLYDGIYSPTLFPNNVRIHEYEVGEGIAPHCDGPIYVPKVSILSLASTSVMNFYSRRDPYDQPMEHYNDTFKFDGVIAKEVPLMSVVMEPGSLLIFDQDAYTHHPHGISDKAVDSLDPSVSGPVVNRHWLTDPNVTEVVRKYRVGVTIRNLLPRCQHDPERAEYNLKRAWQLYHQTAEVGYYLPPVVGPSTSAPTTKPSTKTFAAPQQQKQQPPPQQTSSSSQHQTASIESVRSLEAKLDRILANQSELLRTVGDLQQIVSASVTSQHTFQQETSTVLNHLSSTVLQIESQVEELTERGGNLP</sequence>
<feature type="region of interest" description="Disordered" evidence="6">
    <location>
        <begin position="286"/>
        <end position="305"/>
    </location>
</feature>
<feature type="compositionally biased region" description="Low complexity" evidence="6">
    <location>
        <begin position="220"/>
        <end position="233"/>
    </location>
</feature>
<dbReference type="EMBL" id="CYKH01001734">
    <property type="protein sequence ID" value="CUG89394.1"/>
    <property type="molecule type" value="Genomic_DNA"/>
</dbReference>
<organism evidence="7 8">
    <name type="scientific">Bodo saltans</name>
    <name type="common">Flagellated protozoan</name>
    <dbReference type="NCBI Taxonomy" id="75058"/>
    <lineage>
        <taxon>Eukaryota</taxon>
        <taxon>Discoba</taxon>
        <taxon>Euglenozoa</taxon>
        <taxon>Kinetoplastea</taxon>
        <taxon>Metakinetoplastina</taxon>
        <taxon>Eubodonida</taxon>
        <taxon>Bodonidae</taxon>
        <taxon>Bodo</taxon>
    </lineage>
</organism>
<dbReference type="VEuPathDB" id="TriTrypDB:BSAL_20830"/>
<dbReference type="Proteomes" id="UP000051952">
    <property type="component" value="Unassembled WGS sequence"/>
</dbReference>
<dbReference type="PANTHER" id="PTHR46030:SF1">
    <property type="entry name" value="ALPHA-KETOGLUTARATE-DEPENDENT DIOXYGENASE ALKB HOMOLOG 6"/>
    <property type="match status" value="1"/>
</dbReference>
<evidence type="ECO:0000256" key="2">
    <source>
        <dbReference type="ARBA" id="ARBA00022723"/>
    </source>
</evidence>
<dbReference type="OrthoDB" id="412814at2759"/>
<evidence type="ECO:0000256" key="6">
    <source>
        <dbReference type="SAM" id="MobiDB-lite"/>
    </source>
</evidence>
<dbReference type="GO" id="GO:0005634">
    <property type="term" value="C:nucleus"/>
    <property type="evidence" value="ECO:0007669"/>
    <property type="project" value="TreeGrafter"/>
</dbReference>
<dbReference type="PANTHER" id="PTHR46030">
    <property type="entry name" value="ALPHA-KETOGLUTARATE-DEPENDENT DIOXYGENASE ALKB HOMOLOG 6"/>
    <property type="match status" value="1"/>
</dbReference>
<dbReference type="Gene3D" id="2.60.120.590">
    <property type="entry name" value="Alpha-ketoglutarate-dependent dioxygenase AlkB-like"/>
    <property type="match status" value="1"/>
</dbReference>
<keyword evidence="4" id="KW-0560">Oxidoreductase</keyword>
<keyword evidence="2" id="KW-0479">Metal-binding</keyword>
<gene>
    <name evidence="7" type="ORF">BSAL_20830</name>
</gene>
<feature type="compositionally biased region" description="Low complexity" evidence="6">
    <location>
        <begin position="587"/>
        <end position="622"/>
    </location>
</feature>
<feature type="region of interest" description="Disordered" evidence="6">
    <location>
        <begin position="220"/>
        <end position="243"/>
    </location>
</feature>
<reference evidence="8" key="1">
    <citation type="submission" date="2015-09" db="EMBL/GenBank/DDBJ databases">
        <authorList>
            <consortium name="Pathogen Informatics"/>
        </authorList>
    </citation>
    <scope>NUCLEOTIDE SEQUENCE [LARGE SCALE GENOMIC DNA]</scope>
    <source>
        <strain evidence="8">Lake Konstanz</strain>
    </source>
</reference>
<evidence type="ECO:0000256" key="1">
    <source>
        <dbReference type="ARBA" id="ARBA00007879"/>
    </source>
</evidence>
<keyword evidence="8" id="KW-1185">Reference proteome</keyword>
<proteinExistence type="inferred from homology"/>
<dbReference type="InterPro" id="IPR037151">
    <property type="entry name" value="AlkB-like_sf"/>
</dbReference>
<dbReference type="OMA" id="QPARAEY"/>
<evidence type="ECO:0000256" key="4">
    <source>
        <dbReference type="ARBA" id="ARBA00023002"/>
    </source>
</evidence>
<keyword evidence="5" id="KW-0408">Iron</keyword>
<evidence type="ECO:0000313" key="7">
    <source>
        <dbReference type="EMBL" id="CUG89394.1"/>
    </source>
</evidence>
<evidence type="ECO:0000256" key="3">
    <source>
        <dbReference type="ARBA" id="ARBA00022964"/>
    </source>
</evidence>
<feature type="region of interest" description="Disordered" evidence="6">
    <location>
        <begin position="587"/>
        <end position="628"/>
    </location>
</feature>
<dbReference type="GO" id="GO:0051213">
    <property type="term" value="F:dioxygenase activity"/>
    <property type="evidence" value="ECO:0007669"/>
    <property type="project" value="UniProtKB-KW"/>
</dbReference>
<protein>
    <submittedName>
        <fullName evidence="7">2OG-Fe(II) oxygenase, putative</fullName>
    </submittedName>
</protein>